<dbReference type="AlphaFoldDB" id="A0A444Y2D1"/>
<keyword evidence="2" id="KW-1185">Reference proteome</keyword>
<dbReference type="Proteomes" id="UP000289738">
    <property type="component" value="Chromosome B08"/>
</dbReference>
<protein>
    <submittedName>
        <fullName evidence="1">Uncharacterized protein</fullName>
    </submittedName>
</protein>
<evidence type="ECO:0000313" key="1">
    <source>
        <dbReference type="EMBL" id="RYQ96073.1"/>
    </source>
</evidence>
<comment type="caution">
    <text evidence="1">The sequence shown here is derived from an EMBL/GenBank/DDBJ whole genome shotgun (WGS) entry which is preliminary data.</text>
</comment>
<dbReference type="EMBL" id="SDMP01000018">
    <property type="protein sequence ID" value="RYQ96073.1"/>
    <property type="molecule type" value="Genomic_DNA"/>
</dbReference>
<reference evidence="1 2" key="1">
    <citation type="submission" date="2019-01" db="EMBL/GenBank/DDBJ databases">
        <title>Sequencing of cultivated peanut Arachis hypogaea provides insights into genome evolution and oil improvement.</title>
        <authorList>
            <person name="Chen X."/>
        </authorList>
    </citation>
    <scope>NUCLEOTIDE SEQUENCE [LARGE SCALE GENOMIC DNA]</scope>
    <source>
        <strain evidence="2">cv. Fuhuasheng</strain>
        <tissue evidence="1">Leaves</tissue>
    </source>
</reference>
<proteinExistence type="predicted"/>
<accession>A0A444Y2D1</accession>
<evidence type="ECO:0000313" key="2">
    <source>
        <dbReference type="Proteomes" id="UP000289738"/>
    </source>
</evidence>
<name>A0A444Y2D1_ARAHY</name>
<organism evidence="1 2">
    <name type="scientific">Arachis hypogaea</name>
    <name type="common">Peanut</name>
    <dbReference type="NCBI Taxonomy" id="3818"/>
    <lineage>
        <taxon>Eukaryota</taxon>
        <taxon>Viridiplantae</taxon>
        <taxon>Streptophyta</taxon>
        <taxon>Embryophyta</taxon>
        <taxon>Tracheophyta</taxon>
        <taxon>Spermatophyta</taxon>
        <taxon>Magnoliopsida</taxon>
        <taxon>eudicotyledons</taxon>
        <taxon>Gunneridae</taxon>
        <taxon>Pentapetalae</taxon>
        <taxon>rosids</taxon>
        <taxon>fabids</taxon>
        <taxon>Fabales</taxon>
        <taxon>Fabaceae</taxon>
        <taxon>Papilionoideae</taxon>
        <taxon>50 kb inversion clade</taxon>
        <taxon>dalbergioids sensu lato</taxon>
        <taxon>Dalbergieae</taxon>
        <taxon>Pterocarpus clade</taxon>
        <taxon>Arachis</taxon>
    </lineage>
</organism>
<gene>
    <name evidence="1" type="ORF">Ahy_B08g091591</name>
</gene>
<sequence length="120" mass="13566">MYLSGLRCICGRVRSVCLCALGSWSSKRWGGGSSSSQSWKLKRRVEHSRLADSDVGGKWLKWQSLNLSGLNMPWIGLLNFQQRYKTLCLEKMSYLGVGVSPGTVRVYHSTNLKLLDKRIK</sequence>